<keyword evidence="1" id="KW-0812">Transmembrane</keyword>
<evidence type="ECO:0000313" key="3">
    <source>
        <dbReference type="Proteomes" id="UP000017819"/>
    </source>
</evidence>
<accession>V4T7E8</accession>
<dbReference type="InterPro" id="IPR018912">
    <property type="entry name" value="DUF2478"/>
</dbReference>
<dbReference type="Proteomes" id="UP000017819">
    <property type="component" value="Unassembled WGS sequence"/>
</dbReference>
<dbReference type="Pfam" id="PF10649">
    <property type="entry name" value="DUF2478"/>
    <property type="match status" value="1"/>
</dbReference>
<evidence type="ECO:0000313" key="2">
    <source>
        <dbReference type="EMBL" id="ESR22548.1"/>
    </source>
</evidence>
<reference evidence="2 3" key="1">
    <citation type="journal article" date="2014" name="Genome Announc.">
        <title>Draft Genome Sequence of Lutibaculum baratangense Strain AMV1T, Isolated from a Mud Volcano in Andamans, India.</title>
        <authorList>
            <person name="Singh A."/>
            <person name="Sreenivas A."/>
            <person name="Sathyanarayana Reddy G."/>
            <person name="Pinnaka A.K."/>
            <person name="Shivaji S."/>
        </authorList>
    </citation>
    <scope>NUCLEOTIDE SEQUENCE [LARGE SCALE GENOMIC DNA]</scope>
    <source>
        <strain evidence="2 3">AMV1</strain>
    </source>
</reference>
<organism evidence="2 3">
    <name type="scientific">Lutibaculum baratangense AMV1</name>
    <dbReference type="NCBI Taxonomy" id="631454"/>
    <lineage>
        <taxon>Bacteria</taxon>
        <taxon>Pseudomonadati</taxon>
        <taxon>Pseudomonadota</taxon>
        <taxon>Alphaproteobacteria</taxon>
        <taxon>Hyphomicrobiales</taxon>
        <taxon>Tepidamorphaceae</taxon>
        <taxon>Lutibaculum</taxon>
    </lineage>
</organism>
<dbReference type="STRING" id="631454.N177_4113"/>
<comment type="caution">
    <text evidence="2">The sequence shown here is derived from an EMBL/GenBank/DDBJ whole genome shotgun (WGS) entry which is preliminary data.</text>
</comment>
<keyword evidence="3" id="KW-1185">Reference proteome</keyword>
<sequence>MDLPDLVIINKFGKREAEGGGFVPVICAALAAGVPVLVGLNDSNRADFETFAAGLAVRLSPDDGAVLAWCLTATGRRPLTA</sequence>
<name>V4T7E8_9HYPH</name>
<keyword evidence="1" id="KW-0472">Membrane</keyword>
<evidence type="ECO:0000256" key="1">
    <source>
        <dbReference type="SAM" id="Phobius"/>
    </source>
</evidence>
<dbReference type="EMBL" id="AWXZ01000042">
    <property type="protein sequence ID" value="ESR22548.1"/>
    <property type="molecule type" value="Genomic_DNA"/>
</dbReference>
<dbReference type="eggNOG" id="COG1618">
    <property type="taxonomic scope" value="Bacteria"/>
</dbReference>
<feature type="transmembrane region" description="Helical" evidence="1">
    <location>
        <begin position="20"/>
        <end position="40"/>
    </location>
</feature>
<proteinExistence type="predicted"/>
<dbReference type="AlphaFoldDB" id="V4T7E8"/>
<keyword evidence="1" id="KW-1133">Transmembrane helix</keyword>
<protein>
    <submittedName>
        <fullName evidence="2">Uncharacterized protein</fullName>
    </submittedName>
</protein>
<gene>
    <name evidence="2" type="ORF">N177_4113</name>
</gene>